<dbReference type="RefSeq" id="WP_153703617.1">
    <property type="nucleotide sequence ID" value="NZ_WJMX01000034.1"/>
</dbReference>
<dbReference type="EMBL" id="WJMX01000034">
    <property type="protein sequence ID" value="MRH81139.1"/>
    <property type="molecule type" value="Genomic_DNA"/>
</dbReference>
<gene>
    <name evidence="1" type="ORF">GIX77_10385</name>
</gene>
<comment type="caution">
    <text evidence="1">The sequence shown here is derived from an EMBL/GenBank/DDBJ whole genome shotgun (WGS) entry which is preliminary data.</text>
</comment>
<dbReference type="Proteomes" id="UP000470878">
    <property type="component" value="Unassembled WGS sequence"/>
</dbReference>
<reference evidence="1 2" key="1">
    <citation type="submission" date="2019-11" db="EMBL/GenBank/DDBJ databases">
        <title>Draft genome sequence of 12 host-associated Lactobacillus reuteri rodent strains.</title>
        <authorList>
            <person name="Zhang S."/>
            <person name="Ozcam M."/>
            <person name="Van Pijkeren J.P."/>
        </authorList>
    </citation>
    <scope>NUCLEOTIDE SEQUENCE [LARGE SCALE GENOMIC DNA]</scope>
    <source>
        <strain evidence="1 2">CR</strain>
    </source>
</reference>
<name>A0A7X2KJX1_LIMRT</name>
<dbReference type="AlphaFoldDB" id="A0A7X2KJX1"/>
<proteinExistence type="predicted"/>
<protein>
    <submittedName>
        <fullName evidence="1">Uncharacterized protein</fullName>
    </submittedName>
</protein>
<sequence>MNAAAKTKKTQTRVQTNIDLKIKNRAENVIKEAGLISTAVINELYTVMKKIENKSILN</sequence>
<organism evidence="1 2">
    <name type="scientific">Limosilactobacillus reuteri</name>
    <name type="common">Lactobacillus reuteri</name>
    <dbReference type="NCBI Taxonomy" id="1598"/>
    <lineage>
        <taxon>Bacteria</taxon>
        <taxon>Bacillati</taxon>
        <taxon>Bacillota</taxon>
        <taxon>Bacilli</taxon>
        <taxon>Lactobacillales</taxon>
        <taxon>Lactobacillaceae</taxon>
        <taxon>Limosilactobacillus</taxon>
    </lineage>
</organism>
<evidence type="ECO:0000313" key="1">
    <source>
        <dbReference type="EMBL" id="MRH81139.1"/>
    </source>
</evidence>
<evidence type="ECO:0000313" key="2">
    <source>
        <dbReference type="Proteomes" id="UP000470878"/>
    </source>
</evidence>
<accession>A0A7X2KJX1</accession>